<evidence type="ECO:0000313" key="9">
    <source>
        <dbReference type="Ensembl" id="ENSOGAP00000013668.2"/>
    </source>
</evidence>
<dbReference type="GeneID" id="100948941"/>
<dbReference type="GO" id="GO:0030218">
    <property type="term" value="P:erythrocyte differentiation"/>
    <property type="evidence" value="ECO:0007669"/>
    <property type="project" value="InterPro"/>
</dbReference>
<dbReference type="InterPro" id="IPR015317">
    <property type="entry name" value="A_Hb_stabilising_prot"/>
</dbReference>
<dbReference type="RefSeq" id="XP_003794315.1">
    <property type="nucleotide sequence ID" value="XM_003794267.3"/>
</dbReference>
<dbReference type="PANTHER" id="PTHR15914:SF0">
    <property type="entry name" value="ALPHA-HEMOGLOBIN-STABILIZING PROTEIN"/>
    <property type="match status" value="1"/>
</dbReference>
<dbReference type="InterPro" id="IPR036468">
    <property type="entry name" value="AHSP_sf"/>
</dbReference>
<protein>
    <recommendedName>
        <fullName evidence="6">Alpha-hemoglobin-stabilizing protein</fullName>
    </recommendedName>
    <alternativeName>
        <fullName evidence="8">Erythroid differentiation-related factor</fullName>
    </alternativeName>
    <alternativeName>
        <fullName evidence="7">Erythroid-associated factor</fullName>
    </alternativeName>
</protein>
<dbReference type="AlphaFoldDB" id="H0XCX0"/>
<reference evidence="9" key="2">
    <citation type="submission" date="2025-08" db="UniProtKB">
        <authorList>
            <consortium name="Ensembl"/>
        </authorList>
    </citation>
    <scope>IDENTIFICATION</scope>
</reference>
<evidence type="ECO:0000256" key="6">
    <source>
        <dbReference type="ARBA" id="ARBA00072174"/>
    </source>
</evidence>
<accession>H0XCX0</accession>
<dbReference type="GO" id="GO:0005737">
    <property type="term" value="C:cytoplasm"/>
    <property type="evidence" value="ECO:0007669"/>
    <property type="project" value="UniProtKB-SubCell"/>
</dbReference>
<evidence type="ECO:0000256" key="1">
    <source>
        <dbReference type="ARBA" id="ARBA00004496"/>
    </source>
</evidence>
<dbReference type="OrthoDB" id="9827643at2759"/>
<comment type="subcellular location">
    <subcellularLocation>
        <location evidence="1">Cytoplasm</location>
    </subcellularLocation>
</comment>
<reference evidence="10" key="1">
    <citation type="submission" date="2011-03" db="EMBL/GenBank/DDBJ databases">
        <title>Version 3 of the genome sequence of Otolemur garnettii (Bushbaby).</title>
        <authorList>
            <consortium name="The Broad Institute Genome Sequencing Platform"/>
            <person name="Di Palma F."/>
            <person name="Johnson J."/>
            <person name="Lander E.S."/>
            <person name="Lindblad-Toh K."/>
            <person name="Jaffe D.B."/>
            <person name="Gnerre S."/>
            <person name="MacCallum I."/>
            <person name="Przybylski D."/>
            <person name="Ribeiro F.J."/>
            <person name="Burton J.N."/>
            <person name="Walker B.J."/>
            <person name="Sharpe T."/>
            <person name="Hall G."/>
        </authorList>
    </citation>
    <scope>NUCLEOTIDE SEQUENCE [LARGE SCALE GENOMIC DNA]</scope>
</reference>
<dbReference type="Gene3D" id="1.20.58.420">
    <property type="entry name" value="AHSP"/>
    <property type="match status" value="1"/>
</dbReference>
<reference evidence="9" key="3">
    <citation type="submission" date="2025-09" db="UniProtKB">
        <authorList>
            <consortium name="Ensembl"/>
        </authorList>
    </citation>
    <scope>IDENTIFICATION</scope>
</reference>
<dbReference type="eggNOG" id="ENOG502SXDF">
    <property type="taxonomic scope" value="Eukaryota"/>
</dbReference>
<dbReference type="FunFam" id="1.20.58.420:FF:000002">
    <property type="entry name" value="Alpha-hemoglobin-stabilizing protein"/>
    <property type="match status" value="1"/>
</dbReference>
<comment type="similarity">
    <text evidence="4">Belongs to the AHSP family.</text>
</comment>
<keyword evidence="3" id="KW-0143">Chaperone</keyword>
<dbReference type="GO" id="GO:0030492">
    <property type="term" value="F:hemoglobin binding"/>
    <property type="evidence" value="ECO:0007669"/>
    <property type="project" value="InterPro"/>
</dbReference>
<dbReference type="CTD" id="51327"/>
<dbReference type="STRING" id="30611.ENSOGAP00000013668"/>
<dbReference type="KEGG" id="oga:100948941"/>
<dbReference type="GO" id="GO:0050821">
    <property type="term" value="P:protein stabilization"/>
    <property type="evidence" value="ECO:0007669"/>
    <property type="project" value="InterPro"/>
</dbReference>
<evidence type="ECO:0000256" key="5">
    <source>
        <dbReference type="ARBA" id="ARBA00066302"/>
    </source>
</evidence>
<comment type="subunit">
    <text evidence="5">Monomer. Forms a heterodimer with free alpha-hemoglobin. Does not bind beta-hemoglobin nor alpha(2)beta(2) hemoglobin A.</text>
</comment>
<evidence type="ECO:0000313" key="10">
    <source>
        <dbReference type="Proteomes" id="UP000005225"/>
    </source>
</evidence>
<dbReference type="GeneTree" id="ENSGT00390000003648"/>
<proteinExistence type="inferred from homology"/>
<sequence length="102" mass="11779">MALLQANEDLISAGVKEFNILLNQQVFNEPFVSEEAMETVVNDWVNFYMNYYKKQMTGEQGEQEKALQELKQKLNSLANPFLAKYRAFLKSCEHLNHPPPSP</sequence>
<organism evidence="9 10">
    <name type="scientific">Otolemur garnettii</name>
    <name type="common">Small-eared galago</name>
    <name type="synonym">Garnett's greater bushbaby</name>
    <dbReference type="NCBI Taxonomy" id="30611"/>
    <lineage>
        <taxon>Eukaryota</taxon>
        <taxon>Metazoa</taxon>
        <taxon>Chordata</taxon>
        <taxon>Craniata</taxon>
        <taxon>Vertebrata</taxon>
        <taxon>Euteleostomi</taxon>
        <taxon>Mammalia</taxon>
        <taxon>Eutheria</taxon>
        <taxon>Euarchontoglires</taxon>
        <taxon>Primates</taxon>
        <taxon>Strepsirrhini</taxon>
        <taxon>Lorisiformes</taxon>
        <taxon>Galagidae</taxon>
        <taxon>Otolemur</taxon>
    </lineage>
</organism>
<keyword evidence="2" id="KW-0963">Cytoplasm</keyword>
<evidence type="ECO:0000256" key="3">
    <source>
        <dbReference type="ARBA" id="ARBA00023186"/>
    </source>
</evidence>
<gene>
    <name evidence="9" type="primary">AHSP</name>
</gene>
<dbReference type="Proteomes" id="UP000005225">
    <property type="component" value="Unassembled WGS sequence"/>
</dbReference>
<dbReference type="GO" id="GO:0006457">
    <property type="term" value="P:protein folding"/>
    <property type="evidence" value="ECO:0007669"/>
    <property type="project" value="InterPro"/>
</dbReference>
<dbReference type="FunCoup" id="H0XCX0">
    <property type="interactions" value="17"/>
</dbReference>
<dbReference type="SUPFAM" id="SSF109751">
    <property type="entry name" value="Alpha-hemoglobin stabilizing protein AHSP"/>
    <property type="match status" value="1"/>
</dbReference>
<dbReference type="Ensembl" id="ENSOGAT00000015266.2">
    <property type="protein sequence ID" value="ENSOGAP00000013668.2"/>
    <property type="gene ID" value="ENSOGAG00000015264.2"/>
</dbReference>
<dbReference type="Pfam" id="PF09236">
    <property type="entry name" value="AHSP"/>
    <property type="match status" value="1"/>
</dbReference>
<dbReference type="PANTHER" id="PTHR15914">
    <property type="entry name" value="ALPHA-HEMOGLOBIN-STABILIZING PROTEIN"/>
    <property type="match status" value="1"/>
</dbReference>
<dbReference type="HOGENOM" id="CLU_188032_0_0_1"/>
<dbReference type="OMA" id="DWIKFYL"/>
<evidence type="ECO:0000256" key="7">
    <source>
        <dbReference type="ARBA" id="ARBA00079289"/>
    </source>
</evidence>
<dbReference type="InParanoid" id="H0XCX0"/>
<name>H0XCX0_OTOGA</name>
<keyword evidence="10" id="KW-1185">Reference proteome</keyword>
<evidence type="ECO:0000256" key="2">
    <source>
        <dbReference type="ARBA" id="ARBA00022490"/>
    </source>
</evidence>
<evidence type="ECO:0000256" key="8">
    <source>
        <dbReference type="ARBA" id="ARBA00081968"/>
    </source>
</evidence>
<dbReference type="EMBL" id="AAQR03109066">
    <property type="status" value="NOT_ANNOTATED_CDS"/>
    <property type="molecule type" value="Genomic_DNA"/>
</dbReference>
<evidence type="ECO:0000256" key="4">
    <source>
        <dbReference type="ARBA" id="ARBA00061424"/>
    </source>
</evidence>